<proteinExistence type="predicted"/>
<dbReference type="AlphaFoldDB" id="A0A5C6B4H7"/>
<gene>
    <name evidence="1" type="ORF">Pla52n_19060</name>
</gene>
<protein>
    <submittedName>
        <fullName evidence="1">Uncharacterized protein</fullName>
    </submittedName>
</protein>
<comment type="caution">
    <text evidence="1">The sequence shown here is derived from an EMBL/GenBank/DDBJ whole genome shotgun (WGS) entry which is preliminary data.</text>
</comment>
<keyword evidence="2" id="KW-1185">Reference proteome</keyword>
<sequence>MSSNVTQLRFAFSVCSFVIVFGCLFPGCGGSTDPVAPADGEVAAFLEDNPELALPEQGEDIDPADIVD</sequence>
<dbReference type="EMBL" id="SJPN01000002">
    <property type="protein sequence ID" value="TWU06186.1"/>
    <property type="molecule type" value="Genomic_DNA"/>
</dbReference>
<evidence type="ECO:0000313" key="2">
    <source>
        <dbReference type="Proteomes" id="UP000320176"/>
    </source>
</evidence>
<name>A0A5C6B4H7_9BACT</name>
<reference evidence="1 2" key="1">
    <citation type="submission" date="2019-02" db="EMBL/GenBank/DDBJ databases">
        <title>Deep-cultivation of Planctomycetes and their phenomic and genomic characterization uncovers novel biology.</title>
        <authorList>
            <person name="Wiegand S."/>
            <person name="Jogler M."/>
            <person name="Boedeker C."/>
            <person name="Pinto D."/>
            <person name="Vollmers J."/>
            <person name="Rivas-Marin E."/>
            <person name="Kohn T."/>
            <person name="Peeters S.H."/>
            <person name="Heuer A."/>
            <person name="Rast P."/>
            <person name="Oberbeckmann S."/>
            <person name="Bunk B."/>
            <person name="Jeske O."/>
            <person name="Meyerdierks A."/>
            <person name="Storesund J.E."/>
            <person name="Kallscheuer N."/>
            <person name="Luecker S."/>
            <person name="Lage O.M."/>
            <person name="Pohl T."/>
            <person name="Merkel B.J."/>
            <person name="Hornburger P."/>
            <person name="Mueller R.-W."/>
            <person name="Bruemmer F."/>
            <person name="Labrenz M."/>
            <person name="Spormann A.M."/>
            <person name="Op Den Camp H."/>
            <person name="Overmann J."/>
            <person name="Amann R."/>
            <person name="Jetten M.S.M."/>
            <person name="Mascher T."/>
            <person name="Medema M.H."/>
            <person name="Devos D.P."/>
            <person name="Kaster A.-K."/>
            <person name="Ovreas L."/>
            <person name="Rohde M."/>
            <person name="Galperin M.Y."/>
            <person name="Jogler C."/>
        </authorList>
    </citation>
    <scope>NUCLEOTIDE SEQUENCE [LARGE SCALE GENOMIC DNA]</scope>
    <source>
        <strain evidence="1 2">Pla52n</strain>
    </source>
</reference>
<dbReference type="Proteomes" id="UP000320176">
    <property type="component" value="Unassembled WGS sequence"/>
</dbReference>
<accession>A0A5C6B4H7</accession>
<organism evidence="1 2">
    <name type="scientific">Stieleria varia</name>
    <dbReference type="NCBI Taxonomy" id="2528005"/>
    <lineage>
        <taxon>Bacteria</taxon>
        <taxon>Pseudomonadati</taxon>
        <taxon>Planctomycetota</taxon>
        <taxon>Planctomycetia</taxon>
        <taxon>Pirellulales</taxon>
        <taxon>Pirellulaceae</taxon>
        <taxon>Stieleria</taxon>
    </lineage>
</organism>
<evidence type="ECO:0000313" key="1">
    <source>
        <dbReference type="EMBL" id="TWU06186.1"/>
    </source>
</evidence>